<reference evidence="1" key="1">
    <citation type="submission" date="2020-04" db="EMBL/GenBank/DDBJ databases">
        <authorList>
            <person name="Broberg M."/>
        </authorList>
    </citation>
    <scope>NUCLEOTIDE SEQUENCE</scope>
</reference>
<sequence>MESQRVLTTQKCIVGAHFVYQQDLEAFESELQRCSRRDSTVETLPDDQAELNNRVQRKDSDEQRDKDARARENDQAHNDLVLRFMEKTQKLSAYVGSFVVPTSEACRQDSTSEQILHKASSRQQYTPLETWVPERTCGKVLGSRDQLKLHLEGSYHEMNAATKKAKLEDNRQNIDSMSLFWCGFCRCKVPFISNTSDPQGDCFVHIGDHLMGSGDQPKRDRSEWLQMENTPTECKAIIGKRALSREGNVWKRKLKVASNALPPKKLRSRIV</sequence>
<dbReference type="EMBL" id="CADEHS020000642">
    <property type="protein sequence ID" value="CAG9955945.1"/>
    <property type="molecule type" value="Genomic_DNA"/>
</dbReference>
<proteinExistence type="predicted"/>
<keyword evidence="2" id="KW-1185">Reference proteome</keyword>
<organism evidence="1 2">
    <name type="scientific">Clonostachys rosea f. rosea IK726</name>
    <dbReference type="NCBI Taxonomy" id="1349383"/>
    <lineage>
        <taxon>Eukaryota</taxon>
        <taxon>Fungi</taxon>
        <taxon>Dikarya</taxon>
        <taxon>Ascomycota</taxon>
        <taxon>Pezizomycotina</taxon>
        <taxon>Sordariomycetes</taxon>
        <taxon>Hypocreomycetidae</taxon>
        <taxon>Hypocreales</taxon>
        <taxon>Bionectriaceae</taxon>
        <taxon>Clonostachys</taxon>
    </lineage>
</organism>
<comment type="caution">
    <text evidence="1">The sequence shown here is derived from an EMBL/GenBank/DDBJ whole genome shotgun (WGS) entry which is preliminary data.</text>
</comment>
<name>A0ACA9UR85_BIOOC</name>
<evidence type="ECO:0000313" key="2">
    <source>
        <dbReference type="Proteomes" id="UP000836387"/>
    </source>
</evidence>
<gene>
    <name evidence="1" type="ORF">CRV2_00017617</name>
</gene>
<evidence type="ECO:0000313" key="1">
    <source>
        <dbReference type="EMBL" id="CAG9955945.1"/>
    </source>
</evidence>
<protein>
    <submittedName>
        <fullName evidence="1">Uncharacterized protein</fullName>
    </submittedName>
</protein>
<accession>A0ACA9UR85</accession>
<dbReference type="Proteomes" id="UP000836387">
    <property type="component" value="Unassembled WGS sequence"/>
</dbReference>
<reference evidence="1" key="2">
    <citation type="submission" date="2021-10" db="EMBL/GenBank/DDBJ databases">
        <authorList>
            <person name="Piombo E."/>
        </authorList>
    </citation>
    <scope>NUCLEOTIDE SEQUENCE</scope>
</reference>